<evidence type="ECO:0000256" key="4">
    <source>
        <dbReference type="ARBA" id="ARBA00023136"/>
    </source>
</evidence>
<feature type="transmembrane region" description="Helical" evidence="6">
    <location>
        <begin position="110"/>
        <end position="127"/>
    </location>
</feature>
<gene>
    <name evidence="8" type="ORF">CH35J_012026</name>
</gene>
<proteinExistence type="inferred from homology"/>
<accession>A0A4T0VEV9</accession>
<dbReference type="EMBL" id="MWPZ01000012">
    <property type="protein sequence ID" value="TIC90275.1"/>
    <property type="molecule type" value="Genomic_DNA"/>
</dbReference>
<evidence type="ECO:0000259" key="7">
    <source>
        <dbReference type="Pfam" id="PF20684"/>
    </source>
</evidence>
<feature type="transmembrane region" description="Helical" evidence="6">
    <location>
        <begin position="26"/>
        <end position="47"/>
    </location>
</feature>
<dbReference type="InterPro" id="IPR049326">
    <property type="entry name" value="Rhodopsin_dom_fungi"/>
</dbReference>
<sequence>MSKGMHGMTPEEQAAFRAANRSGEVYTIHGVFFGLAILSVCARLGAARHSGRKIGLDDWLAVASLIFIVGVFTGTMFWLKFGLGRHEAVVQEEDPLNIMHFYQTIYANEILYPMGLASARLSLVVLYQRIFGLFSARYYLHGLLAFIGAWAIYATIPTIVACTPVQNFWTTHKNCIELSNLYISIAVGSIVTDFVLIIIPIPYVMRLTMSPIKKGLLISSFVFGGFNCFITIIRLIKVSTFDYGDPTWGTVDLMIWTGLEAYCAVICCCLPTLRPLLHMYRCGSNFKDSERNPGEMSHPVYLKMPPKVASRSSEEALEEYNFVKMSLADLQQYSRRMTLQAIPTLPNLPTLNTINTLSEHPTTVVDSQP</sequence>
<dbReference type="OrthoDB" id="5417844at2759"/>
<keyword evidence="3 6" id="KW-1133">Transmembrane helix</keyword>
<dbReference type="InterPro" id="IPR052337">
    <property type="entry name" value="SAT4-like"/>
</dbReference>
<evidence type="ECO:0000256" key="2">
    <source>
        <dbReference type="ARBA" id="ARBA00022692"/>
    </source>
</evidence>
<feature type="transmembrane region" description="Helical" evidence="6">
    <location>
        <begin position="59"/>
        <end position="79"/>
    </location>
</feature>
<comment type="subcellular location">
    <subcellularLocation>
        <location evidence="1">Membrane</location>
        <topology evidence="1">Multi-pass membrane protein</topology>
    </subcellularLocation>
</comment>
<dbReference type="PANTHER" id="PTHR33048">
    <property type="entry name" value="PTH11-LIKE INTEGRAL MEMBRANE PROTEIN (AFU_ORTHOLOGUE AFUA_5G11245)"/>
    <property type="match status" value="1"/>
</dbReference>
<feature type="transmembrane region" description="Helical" evidence="6">
    <location>
        <begin position="139"/>
        <end position="161"/>
    </location>
</feature>
<keyword evidence="4 6" id="KW-0472">Membrane</keyword>
<dbReference type="GO" id="GO:0016020">
    <property type="term" value="C:membrane"/>
    <property type="evidence" value="ECO:0007669"/>
    <property type="project" value="UniProtKB-SubCell"/>
</dbReference>
<evidence type="ECO:0000256" key="6">
    <source>
        <dbReference type="SAM" id="Phobius"/>
    </source>
</evidence>
<feature type="transmembrane region" description="Helical" evidence="6">
    <location>
        <begin position="253"/>
        <end position="273"/>
    </location>
</feature>
<organism evidence="8 9">
    <name type="scientific">Colletotrichum higginsianum</name>
    <dbReference type="NCBI Taxonomy" id="80884"/>
    <lineage>
        <taxon>Eukaryota</taxon>
        <taxon>Fungi</taxon>
        <taxon>Dikarya</taxon>
        <taxon>Ascomycota</taxon>
        <taxon>Pezizomycotina</taxon>
        <taxon>Sordariomycetes</taxon>
        <taxon>Hypocreomycetidae</taxon>
        <taxon>Glomerellales</taxon>
        <taxon>Glomerellaceae</taxon>
        <taxon>Colletotrichum</taxon>
        <taxon>Colletotrichum destructivum species complex</taxon>
    </lineage>
</organism>
<evidence type="ECO:0000256" key="1">
    <source>
        <dbReference type="ARBA" id="ARBA00004141"/>
    </source>
</evidence>
<evidence type="ECO:0000256" key="5">
    <source>
        <dbReference type="ARBA" id="ARBA00038359"/>
    </source>
</evidence>
<keyword evidence="2 6" id="KW-0812">Transmembrane</keyword>
<protein>
    <recommendedName>
        <fullName evidence="7">Rhodopsin domain-containing protein</fullName>
    </recommendedName>
</protein>
<evidence type="ECO:0000256" key="3">
    <source>
        <dbReference type="ARBA" id="ARBA00022989"/>
    </source>
</evidence>
<name>A0A4T0VEV9_9PEZI</name>
<reference evidence="8 9" key="1">
    <citation type="journal article" date="2019" name="Genome Biol. Evol.">
        <title>Genomic Plasticity Mediated by Transposable Elements in the Plant Pathogenic Fungus Colletotrichum higginsianum.</title>
        <authorList>
            <person name="Tsushima A."/>
            <person name="Gan P."/>
            <person name="Kumakura N."/>
            <person name="Narusaka M."/>
            <person name="Takano Y."/>
            <person name="Narusaka Y."/>
            <person name="Shirasu K."/>
        </authorList>
    </citation>
    <scope>NUCLEOTIDE SEQUENCE [LARGE SCALE GENOMIC DNA]</scope>
    <source>
        <strain evidence="8 9">MAFF305635-RFP</strain>
    </source>
</reference>
<feature type="transmembrane region" description="Helical" evidence="6">
    <location>
        <begin position="216"/>
        <end position="233"/>
    </location>
</feature>
<feature type="domain" description="Rhodopsin" evidence="7">
    <location>
        <begin position="43"/>
        <end position="278"/>
    </location>
</feature>
<comment type="caution">
    <text evidence="8">The sequence shown here is derived from an EMBL/GenBank/DDBJ whole genome shotgun (WGS) entry which is preliminary data.</text>
</comment>
<feature type="transmembrane region" description="Helical" evidence="6">
    <location>
        <begin position="181"/>
        <end position="204"/>
    </location>
</feature>
<evidence type="ECO:0000313" key="9">
    <source>
        <dbReference type="Proteomes" id="UP000305883"/>
    </source>
</evidence>
<dbReference type="Proteomes" id="UP000305883">
    <property type="component" value="Unassembled WGS sequence"/>
</dbReference>
<comment type="similarity">
    <text evidence="5">Belongs to the SAT4 family.</text>
</comment>
<dbReference type="Pfam" id="PF20684">
    <property type="entry name" value="Fung_rhodopsin"/>
    <property type="match status" value="1"/>
</dbReference>
<dbReference type="PANTHER" id="PTHR33048:SF47">
    <property type="entry name" value="INTEGRAL MEMBRANE PROTEIN-RELATED"/>
    <property type="match status" value="1"/>
</dbReference>
<dbReference type="AlphaFoldDB" id="A0A4T0VEV9"/>
<evidence type="ECO:0000313" key="8">
    <source>
        <dbReference type="EMBL" id="TIC90275.1"/>
    </source>
</evidence>